<evidence type="ECO:0000313" key="1">
    <source>
        <dbReference type="EMBL" id="CAG9770977.1"/>
    </source>
</evidence>
<evidence type="ECO:0000313" key="2">
    <source>
        <dbReference type="Proteomes" id="UP001152799"/>
    </source>
</evidence>
<dbReference type="Proteomes" id="UP001152799">
    <property type="component" value="Chromosome 6"/>
</dbReference>
<protein>
    <recommendedName>
        <fullName evidence="3">SH2 domain-containing protein</fullName>
    </recommendedName>
</protein>
<dbReference type="SUPFAM" id="SSF55550">
    <property type="entry name" value="SH2 domain"/>
    <property type="match status" value="1"/>
</dbReference>
<dbReference type="InterPro" id="IPR036860">
    <property type="entry name" value="SH2_dom_sf"/>
</dbReference>
<accession>A0A9N9MU41</accession>
<dbReference type="OrthoDB" id="6778710at2759"/>
<name>A0A9N9MU41_9CUCU</name>
<dbReference type="EMBL" id="OU892282">
    <property type="protein sequence ID" value="CAG9770977.1"/>
    <property type="molecule type" value="Genomic_DNA"/>
</dbReference>
<dbReference type="AlphaFoldDB" id="A0A9N9MU41"/>
<reference evidence="1" key="1">
    <citation type="submission" date="2022-01" db="EMBL/GenBank/DDBJ databases">
        <authorList>
            <person name="King R."/>
        </authorList>
    </citation>
    <scope>NUCLEOTIDE SEQUENCE</scope>
</reference>
<dbReference type="Gene3D" id="3.30.505.10">
    <property type="entry name" value="SH2 domain"/>
    <property type="match status" value="1"/>
</dbReference>
<gene>
    <name evidence="1" type="ORF">CEUTPL_LOCUS11419</name>
</gene>
<keyword evidence="2" id="KW-1185">Reference proteome</keyword>
<evidence type="ECO:0008006" key="3">
    <source>
        <dbReference type="Google" id="ProtNLM"/>
    </source>
</evidence>
<sequence length="921" mass="106950">MDIKNYQIQCIRCLDHDNLVTYLNNHDYTLEASILNQTLIDGREFLEITETELCQYKLNRQQVELILSCRDYISGKKSLKMNRKSSTKNMFLDANQKVSEPGGQEENIYMDMNKIVVPVVAPKPKRAKSSRQMKSLHSDESIGTFNKMVSVEDSDYIEAEQQGDNVCYQNLNAVIMIEMKAYYEKAKASESEVDAWQQTNRNQELAKQTDEDYPIQQKESWTNRRWLPPPQFSDHSADVPIITDSGTFPRPPPLVETDPNHIRLVKDLLKDYKVSQKNCPYYRNTNRQGAKDLLKRIPNPKDGLFLFRNSEEYFLVITIYHYEGFCHLGVHRNGNGSKLETKTIHPRRIQIQGFDSYINIEDFKDASDYKGTREKYRTRNIKIPEGNNKTYVCSVIAYWAVSLTLEPTVKDFKISTNDKEWGDFGDVVIQIDLKESQEELSTTFAIQFKDVSNNVKSVDSLAEGRFALAKILSQINSFKQRKDVENKKFIIYTTAFAEANIEKQLTIKTDLLHKSNDCQCKNLPNEITIVSKTVSNRKKMFVNTSDDNANIFFYFTKDNIHTLPKIYLYTHQKKQKHFGKWIDDLVSSAIYGDTKIDIHREFIKYIINWNDGILGGNYKLKKEDILVKLGHLLLYEFKVPPVIKRTEKLNYKIWQNAVQSVDVTILQKHPVIIGKVCDPINWKIEAELDLKIDTFTSSIDLDQSTIKKITNPVLKMYLFEETLSDIEDDVPIDLVYDFFWKAGLIPLLLEVKDIKEQEHVLNVISLLKSLGLIRRYLLMTSNIKTSLRYYRTLDFFVNVDDIANKLPSIVFDKVKIQITDNFSLSLKTIQESDTFFQRTIRAHEFFDMSLGRYSFKPFGNSLARKIGQDTQLVLKHETMIKLKEEIESLDEIKMVLLKYENKGDEGDIVQFLHGVKPNLFS</sequence>
<organism evidence="1 2">
    <name type="scientific">Ceutorhynchus assimilis</name>
    <name type="common">cabbage seed weevil</name>
    <dbReference type="NCBI Taxonomy" id="467358"/>
    <lineage>
        <taxon>Eukaryota</taxon>
        <taxon>Metazoa</taxon>
        <taxon>Ecdysozoa</taxon>
        <taxon>Arthropoda</taxon>
        <taxon>Hexapoda</taxon>
        <taxon>Insecta</taxon>
        <taxon>Pterygota</taxon>
        <taxon>Neoptera</taxon>
        <taxon>Endopterygota</taxon>
        <taxon>Coleoptera</taxon>
        <taxon>Polyphaga</taxon>
        <taxon>Cucujiformia</taxon>
        <taxon>Curculionidae</taxon>
        <taxon>Ceutorhynchinae</taxon>
        <taxon>Ceutorhynchus</taxon>
    </lineage>
</organism>
<proteinExistence type="predicted"/>
<dbReference type="CDD" id="cd00173">
    <property type="entry name" value="SH2"/>
    <property type="match status" value="1"/>
</dbReference>